<sequence length="337" mass="37143">MKYGYYPGCSLERNAGAYHSSLMAIARPLDLQFDEVDDWNCCGATEFIAVNRLQAYALVGRNLALAAQQMIPLNNGAASTKQHDLVAPCSACYLNLSKVNRYLGEDQELAIKVNSALEAGGLRYEAGSLRVRHLLDVIVNDVGYERIAAQVKRKLSGLRIAPYYGCLVVRPAFEGRFDDPEYPTSLDKLMRTLGAKVVDFPLKAHCCGGHMTQISADVALDLIRRLLKNAADYEADMIVTLCPMCQLNLDAFQDAVNERFGTNYKIPILFFTQLMGLAFGLSPEAVGIGKELVDARPALAKLGMAVVPPEAEPVAVKRRRRNDTSLPMPQMPQEEQQ</sequence>
<name>A0A426TRU9_9CHLR</name>
<dbReference type="InterPro" id="IPR004017">
    <property type="entry name" value="Cys_rich_dom"/>
</dbReference>
<dbReference type="PANTHER" id="PTHR42947:SF1">
    <property type="entry name" value="COB--COM HETERODISULFIDE REDUCTASE SUBUNIT B 1"/>
    <property type="match status" value="1"/>
</dbReference>
<dbReference type="Proteomes" id="UP000280307">
    <property type="component" value="Unassembled WGS sequence"/>
</dbReference>
<protein>
    <submittedName>
        <fullName evidence="4">Disulfide reductase</fullName>
    </submittedName>
</protein>
<evidence type="ECO:0000259" key="3">
    <source>
        <dbReference type="Pfam" id="PF02754"/>
    </source>
</evidence>
<dbReference type="Gene3D" id="3.40.50.11810">
    <property type="match status" value="1"/>
</dbReference>
<feature type="domain" description="Cysteine-rich" evidence="3">
    <location>
        <begin position="162"/>
        <end position="250"/>
    </location>
</feature>
<dbReference type="PANTHER" id="PTHR42947">
    <property type="entry name" value="COB--COM HETERODISULFIDE REDUCTASE SUBUNIT B 1"/>
    <property type="match status" value="1"/>
</dbReference>
<evidence type="ECO:0000256" key="1">
    <source>
        <dbReference type="ARBA" id="ARBA00023002"/>
    </source>
</evidence>
<comment type="caution">
    <text evidence="4">The sequence shown here is derived from an EMBL/GenBank/DDBJ whole genome shotgun (WGS) entry which is preliminary data.</text>
</comment>
<dbReference type="InterPro" id="IPR051278">
    <property type="entry name" value="HdrB/HdrD_reductase"/>
</dbReference>
<feature type="domain" description="Cysteine-rich" evidence="3">
    <location>
        <begin position="4"/>
        <end position="96"/>
    </location>
</feature>
<gene>
    <name evidence="4" type="ORF">EI684_20755</name>
</gene>
<dbReference type="EMBL" id="RSAS01000854">
    <property type="protein sequence ID" value="RRR66449.1"/>
    <property type="molecule type" value="Genomic_DNA"/>
</dbReference>
<evidence type="ECO:0000256" key="2">
    <source>
        <dbReference type="SAM" id="MobiDB-lite"/>
    </source>
</evidence>
<dbReference type="GO" id="GO:0016491">
    <property type="term" value="F:oxidoreductase activity"/>
    <property type="evidence" value="ECO:0007669"/>
    <property type="project" value="UniProtKB-KW"/>
</dbReference>
<dbReference type="Gene3D" id="1.20.1050.140">
    <property type="match status" value="1"/>
</dbReference>
<evidence type="ECO:0000313" key="4">
    <source>
        <dbReference type="EMBL" id="RRR66449.1"/>
    </source>
</evidence>
<feature type="compositionally biased region" description="Low complexity" evidence="2">
    <location>
        <begin position="327"/>
        <end position="337"/>
    </location>
</feature>
<reference evidence="4 5" key="1">
    <citation type="submission" date="2018-12" db="EMBL/GenBank/DDBJ databases">
        <title>Genome Sequence of Candidatus Viridilinea halotolerans isolated from saline sulfide-rich spring.</title>
        <authorList>
            <person name="Grouzdev D.S."/>
            <person name="Burganskaya E.I."/>
            <person name="Krutkina M.S."/>
            <person name="Sukhacheva M.V."/>
            <person name="Gorlenko V.M."/>
        </authorList>
    </citation>
    <scope>NUCLEOTIDE SEQUENCE [LARGE SCALE GENOMIC DNA]</scope>
    <source>
        <strain evidence="4">Chok-6</strain>
    </source>
</reference>
<dbReference type="Pfam" id="PF02754">
    <property type="entry name" value="CCG"/>
    <property type="match status" value="2"/>
</dbReference>
<feature type="region of interest" description="Disordered" evidence="2">
    <location>
        <begin position="311"/>
        <end position="337"/>
    </location>
</feature>
<evidence type="ECO:0000313" key="5">
    <source>
        <dbReference type="Proteomes" id="UP000280307"/>
    </source>
</evidence>
<accession>A0A426TRU9</accession>
<organism evidence="4 5">
    <name type="scientific">Candidatus Viridilinea halotolerans</name>
    <dbReference type="NCBI Taxonomy" id="2491704"/>
    <lineage>
        <taxon>Bacteria</taxon>
        <taxon>Bacillati</taxon>
        <taxon>Chloroflexota</taxon>
        <taxon>Chloroflexia</taxon>
        <taxon>Chloroflexales</taxon>
        <taxon>Chloroflexineae</taxon>
        <taxon>Oscillochloridaceae</taxon>
        <taxon>Candidatus Viridilinea</taxon>
    </lineage>
</organism>
<dbReference type="AlphaFoldDB" id="A0A426TRU9"/>
<keyword evidence="1" id="KW-0560">Oxidoreductase</keyword>
<proteinExistence type="predicted"/>